<keyword evidence="2" id="KW-1185">Reference proteome</keyword>
<protein>
    <submittedName>
        <fullName evidence="1">DUF6400 family protein</fullName>
    </submittedName>
</protein>
<organism evidence="1 2">
    <name type="scientific">Streptantibioticus ferralitis</name>
    <dbReference type="NCBI Taxonomy" id="236510"/>
    <lineage>
        <taxon>Bacteria</taxon>
        <taxon>Bacillati</taxon>
        <taxon>Actinomycetota</taxon>
        <taxon>Actinomycetes</taxon>
        <taxon>Kitasatosporales</taxon>
        <taxon>Streptomycetaceae</taxon>
        <taxon>Streptantibioticus</taxon>
    </lineage>
</organism>
<sequence>MRDGDPTEDLHLLEIDLTRDEARRRAEVIAALGDGWDPIAVMEGEEEAYRRLYSGLDEEQTAIYRQLVAAGVLPPREGDDHAAH</sequence>
<evidence type="ECO:0000313" key="1">
    <source>
        <dbReference type="EMBL" id="MDF2256406.1"/>
    </source>
</evidence>
<proteinExistence type="predicted"/>
<dbReference type="RefSeq" id="WP_275812469.1">
    <property type="nucleotide sequence ID" value="NZ_BAAANM010000004.1"/>
</dbReference>
<name>A0ABT5YXT6_9ACTN</name>
<dbReference type="Pfam" id="PF19938">
    <property type="entry name" value="DUF6400"/>
    <property type="match status" value="1"/>
</dbReference>
<accession>A0ABT5YXT6</accession>
<dbReference type="InterPro" id="IPR045649">
    <property type="entry name" value="DUF6400"/>
</dbReference>
<reference evidence="1 2" key="1">
    <citation type="submission" date="2023-03" db="EMBL/GenBank/DDBJ databases">
        <title>Draft genome sequence of type strain Streptomyces ferralitis JCM 14344.</title>
        <authorList>
            <person name="Klaysubun C."/>
            <person name="Duangmal K."/>
        </authorList>
    </citation>
    <scope>NUCLEOTIDE SEQUENCE [LARGE SCALE GENOMIC DNA]</scope>
    <source>
        <strain evidence="1 2">JCM 14344</strain>
    </source>
</reference>
<dbReference type="EMBL" id="JARHTQ010000006">
    <property type="protein sequence ID" value="MDF2256406.1"/>
    <property type="molecule type" value="Genomic_DNA"/>
</dbReference>
<gene>
    <name evidence="1" type="ORF">P2L57_11860</name>
</gene>
<comment type="caution">
    <text evidence="1">The sequence shown here is derived from an EMBL/GenBank/DDBJ whole genome shotgun (WGS) entry which is preliminary data.</text>
</comment>
<dbReference type="Proteomes" id="UP001220022">
    <property type="component" value="Unassembled WGS sequence"/>
</dbReference>
<evidence type="ECO:0000313" key="2">
    <source>
        <dbReference type="Proteomes" id="UP001220022"/>
    </source>
</evidence>